<dbReference type="SUPFAM" id="SSF109604">
    <property type="entry name" value="HD-domain/PDEase-like"/>
    <property type="match status" value="1"/>
</dbReference>
<dbReference type="InterPro" id="IPR003607">
    <property type="entry name" value="HD/PDEase_dom"/>
</dbReference>
<dbReference type="HOGENOM" id="CLU_073842_1_0_2"/>
<evidence type="ECO:0000313" key="3">
    <source>
        <dbReference type="Proteomes" id="UP000033058"/>
    </source>
</evidence>
<dbReference type="PATRIC" id="fig|1434117.4.peg.765"/>
<reference evidence="2 3" key="1">
    <citation type="submission" date="2014-07" db="EMBL/GenBank/DDBJ databases">
        <title>Methanogenic archaea and the global carbon cycle.</title>
        <authorList>
            <person name="Henriksen J.R."/>
            <person name="Luke J."/>
            <person name="Reinhart S."/>
            <person name="Benedict M.N."/>
            <person name="Youngblut N.D."/>
            <person name="Metcalf M.E."/>
            <person name="Whitaker R.J."/>
            <person name="Metcalf W.W."/>
        </authorList>
    </citation>
    <scope>NUCLEOTIDE SEQUENCE [LARGE SCALE GENOMIC DNA]</scope>
    <source>
        <strain evidence="2 3">WWM610</strain>
    </source>
</reference>
<dbReference type="InterPro" id="IPR004454">
    <property type="entry name" value="HD-related"/>
</dbReference>
<organism evidence="2 3">
    <name type="scientific">Methanosarcina mazei WWM610</name>
    <dbReference type="NCBI Taxonomy" id="1434117"/>
    <lineage>
        <taxon>Archaea</taxon>
        <taxon>Methanobacteriati</taxon>
        <taxon>Methanobacteriota</taxon>
        <taxon>Stenosarchaea group</taxon>
        <taxon>Methanomicrobia</taxon>
        <taxon>Methanosarcinales</taxon>
        <taxon>Methanosarcinaceae</taxon>
        <taxon>Methanosarcina</taxon>
    </lineage>
</organism>
<dbReference type="NCBIfam" id="TIGR00295">
    <property type="entry name" value="TIGR00295 family protein"/>
    <property type="match status" value="1"/>
</dbReference>
<dbReference type="GeneID" id="24850249"/>
<protein>
    <submittedName>
        <fullName evidence="2">Metal-dependent phosphohydrolase</fullName>
    </submittedName>
</protein>
<dbReference type="RefSeq" id="WP_015411281.1">
    <property type="nucleotide sequence ID" value="NZ_CP009509.1"/>
</dbReference>
<dbReference type="PROSITE" id="PS51831">
    <property type="entry name" value="HD"/>
    <property type="match status" value="1"/>
</dbReference>
<dbReference type="NCBIfam" id="TIGR00277">
    <property type="entry name" value="HDIG"/>
    <property type="match status" value="1"/>
</dbReference>
<dbReference type="Pfam" id="PF01966">
    <property type="entry name" value="HD"/>
    <property type="match status" value="1"/>
</dbReference>
<feature type="domain" description="HD" evidence="1">
    <location>
        <begin position="20"/>
        <end position="132"/>
    </location>
</feature>
<dbReference type="InterPro" id="IPR006674">
    <property type="entry name" value="HD_domain"/>
</dbReference>
<evidence type="ECO:0000259" key="1">
    <source>
        <dbReference type="PROSITE" id="PS51831"/>
    </source>
</evidence>
<dbReference type="GO" id="GO:0016787">
    <property type="term" value="F:hydrolase activity"/>
    <property type="evidence" value="ECO:0007669"/>
    <property type="project" value="UniProtKB-KW"/>
</dbReference>
<gene>
    <name evidence="2" type="ORF">MSMAW_0625</name>
</gene>
<dbReference type="PANTHER" id="PTHR38659:SF2">
    <property type="entry name" value="HDIG DOMAIN PROTEIN"/>
    <property type="match status" value="1"/>
</dbReference>
<dbReference type="EMBL" id="CP009509">
    <property type="protein sequence ID" value="AKB39616.1"/>
    <property type="molecule type" value="Genomic_DNA"/>
</dbReference>
<dbReference type="CDD" id="cd00077">
    <property type="entry name" value="HDc"/>
    <property type="match status" value="1"/>
</dbReference>
<dbReference type="SMART" id="SM00471">
    <property type="entry name" value="HDc"/>
    <property type="match status" value="1"/>
</dbReference>
<proteinExistence type="predicted"/>
<name>A0A0E3LEU2_METMZ</name>
<accession>A0A0E3LEU2</accession>
<keyword evidence="2" id="KW-0378">Hydrolase</keyword>
<dbReference type="Gene3D" id="1.10.3210.10">
    <property type="entry name" value="Hypothetical protein af1432"/>
    <property type="match status" value="1"/>
</dbReference>
<evidence type="ECO:0000313" key="2">
    <source>
        <dbReference type="EMBL" id="AKB39616.1"/>
    </source>
</evidence>
<dbReference type="InterPro" id="IPR006675">
    <property type="entry name" value="HDIG_dom"/>
</dbReference>
<dbReference type="Proteomes" id="UP000033058">
    <property type="component" value="Chromosome"/>
</dbReference>
<dbReference type="AlphaFoldDB" id="A0A0E3LEU2"/>
<dbReference type="PANTHER" id="PTHR38659">
    <property type="entry name" value="METAL-DEPENDENT PHOSPHOHYDROLASE"/>
    <property type="match status" value="1"/>
</dbReference>
<sequence>MITRAEAIRFLEESGCAPNVIEHCKEVASLAVEIAEKAKAAGKEVDLELVEAGALLHDAGRCRTHEIAHAVEGFRLATSRGIEPEVAEIIKRHIGAGISKEEAKELGLPEDDYFPRSLEEKIVAHADNLVKGTKRITAQDRLELMRKKNVSEDVIQRIKRLAEEVEKLSH</sequence>